<dbReference type="AlphaFoldDB" id="A0A0L7KE53"/>
<dbReference type="FunFam" id="1.10.510.10:FF:001275">
    <property type="entry name" value="Serine/threonine protein kinase"/>
    <property type="match status" value="1"/>
</dbReference>
<evidence type="ECO:0000256" key="1">
    <source>
        <dbReference type="SAM" id="Phobius"/>
    </source>
</evidence>
<name>A0A0L7KE53_PLAFX</name>
<organism evidence="3 4">
    <name type="scientific">Plasmodium falciparum (isolate HB3)</name>
    <dbReference type="NCBI Taxonomy" id="137071"/>
    <lineage>
        <taxon>Eukaryota</taxon>
        <taxon>Sar</taxon>
        <taxon>Alveolata</taxon>
        <taxon>Apicomplexa</taxon>
        <taxon>Aconoidasida</taxon>
        <taxon>Haemosporida</taxon>
        <taxon>Plasmodiidae</taxon>
        <taxon>Plasmodium</taxon>
        <taxon>Plasmodium (Laverania)</taxon>
    </lineage>
</organism>
<dbReference type="GO" id="GO:0004672">
    <property type="term" value="F:protein kinase activity"/>
    <property type="evidence" value="ECO:0007669"/>
    <property type="project" value="InterPro"/>
</dbReference>
<evidence type="ECO:0000313" key="3">
    <source>
        <dbReference type="EMBL" id="KOB61370.1"/>
    </source>
</evidence>
<keyword evidence="1" id="KW-0472">Membrane</keyword>
<sequence length="328" mass="39046">MGLRYSSKEENAKYFHRGYIFEPNIRQIDGLDFYNCIFLKKGEKRLVRKVNNVMLKGWTFHDLLKIRTLNYECINTHLNYLLRIYNIFEDQDFAYVVSENCSGGFLFDVLKNNDTIISEQSLSTWLYQIITALLFMEEHDIYHGNVNGYCIFFKDEDRKEIRVSLLSKNSKYDNFDEDGNLYGLFYIRSPQEIRKLYHDKNNTWYIGVLLYLFLFGAYPFISNNVLLNYYNIVSKDILFNTSQIQNKNFSPFVLDFLEKALEKNYVKRPTLKELLKHPWITGREKHSNIDIVDEKTRIEHLKCGYDMMAQQTIVCAENIILNLEEDNE</sequence>
<dbReference type="Proteomes" id="UP000054289">
    <property type="component" value="Unassembled WGS sequence"/>
</dbReference>
<keyword evidence="1" id="KW-1133">Transmembrane helix</keyword>
<accession>A0A0L7KE53</accession>
<dbReference type="SUPFAM" id="SSF56112">
    <property type="entry name" value="Protein kinase-like (PK-like)"/>
    <property type="match status" value="1"/>
</dbReference>
<dbReference type="GO" id="GO:0005524">
    <property type="term" value="F:ATP binding"/>
    <property type="evidence" value="ECO:0007669"/>
    <property type="project" value="InterPro"/>
</dbReference>
<keyword evidence="1" id="KW-0812">Transmembrane</keyword>
<feature type="transmembrane region" description="Helical" evidence="1">
    <location>
        <begin position="203"/>
        <end position="221"/>
    </location>
</feature>
<dbReference type="InterPro" id="IPR000719">
    <property type="entry name" value="Prot_kinase_dom"/>
</dbReference>
<feature type="domain" description="Protein kinase" evidence="2">
    <location>
        <begin position="1"/>
        <end position="280"/>
    </location>
</feature>
<proteinExistence type="predicted"/>
<evidence type="ECO:0000259" key="2">
    <source>
        <dbReference type="PROSITE" id="PS50011"/>
    </source>
</evidence>
<dbReference type="PROSITE" id="PS50011">
    <property type="entry name" value="PROTEIN_KINASE_DOM"/>
    <property type="match status" value="1"/>
</dbReference>
<dbReference type="Gene3D" id="1.10.510.10">
    <property type="entry name" value="Transferase(Phosphotransferase) domain 1"/>
    <property type="match status" value="1"/>
</dbReference>
<dbReference type="EMBL" id="CH671999">
    <property type="protein sequence ID" value="KOB61370.1"/>
    <property type="molecule type" value="Genomic_DNA"/>
</dbReference>
<dbReference type="OMA" id="NNTWYIG"/>
<dbReference type="Pfam" id="PF00069">
    <property type="entry name" value="Pkinase"/>
    <property type="match status" value="1"/>
</dbReference>
<dbReference type="SMART" id="SM00220">
    <property type="entry name" value="S_TKc"/>
    <property type="match status" value="1"/>
</dbReference>
<gene>
    <name evidence="3" type="ORF">PFHG_03123</name>
</gene>
<dbReference type="OrthoDB" id="541276at2759"/>
<dbReference type="InterPro" id="IPR011009">
    <property type="entry name" value="Kinase-like_dom_sf"/>
</dbReference>
<dbReference type="KEGG" id="pfh:PFHG_03123"/>
<dbReference type="PANTHER" id="PTHR24347">
    <property type="entry name" value="SERINE/THREONINE-PROTEIN KINASE"/>
    <property type="match status" value="1"/>
</dbReference>
<protein>
    <recommendedName>
        <fullName evidence="2">Protein kinase domain-containing protein</fullName>
    </recommendedName>
</protein>
<reference evidence="3 4" key="1">
    <citation type="submission" date="2006-03" db="EMBL/GenBank/DDBJ databases">
        <title>Annotation of Plasmodium falciparum HB3.</title>
        <authorList>
            <consortium name="The Broad Institute Genome Sequencing Platform"/>
            <person name="Volkman S.K."/>
            <person name="Neafsey D.E."/>
            <person name="Dash A.P."/>
            <person name="Chitnis C.E."/>
            <person name="Hartl D.L."/>
            <person name="Young S.K."/>
            <person name="Zeng Q."/>
            <person name="Koehrsen M."/>
            <person name="Alvarado L."/>
            <person name="Berlin A."/>
            <person name="Borenstein D."/>
            <person name="Chapman S.B."/>
            <person name="Chen Z."/>
            <person name="Engels R."/>
            <person name="Freedman E."/>
            <person name="Gellesch M."/>
            <person name="Goldberg J."/>
            <person name="Griggs A."/>
            <person name="Gujja S."/>
            <person name="Heilman E.R."/>
            <person name="Heiman D.I."/>
            <person name="Howarth C."/>
            <person name="Jen D."/>
            <person name="Larson L."/>
            <person name="Mehta T."/>
            <person name="Neiman D."/>
            <person name="Park D."/>
            <person name="Pearson M."/>
            <person name="Roberts A."/>
            <person name="Saif S."/>
            <person name="Shea T."/>
            <person name="Shenoy N."/>
            <person name="Sisk P."/>
            <person name="Stolte C."/>
            <person name="Sykes S."/>
            <person name="Walk T."/>
            <person name="White J."/>
            <person name="Yandava C."/>
            <person name="Haas B."/>
            <person name="Henn M.R."/>
            <person name="Nusbaum C."/>
            <person name="Birren B."/>
        </authorList>
    </citation>
    <scope>NUCLEOTIDE SEQUENCE [LARGE SCALE GENOMIC DNA]</scope>
    <source>
        <strain evidence="3">HB3</strain>
    </source>
</reference>
<evidence type="ECO:0000313" key="4">
    <source>
        <dbReference type="Proteomes" id="UP000054289"/>
    </source>
</evidence>
<reference evidence="4" key="2">
    <citation type="submission" date="2006-03" db="EMBL/GenBank/DDBJ databases">
        <title>The genome sequence of the Plasmodium falciparum HB3.</title>
        <authorList>
            <consortium name="The Broad Institute Genome Sequencing Platform"/>
            <person name="Birren B."/>
            <person name="Lander E."/>
            <person name="Galagan J."/>
            <person name="Nusbaum C."/>
            <person name="Devon K."/>
            <person name="Henn M."/>
            <person name="Jaffe D."/>
            <person name="Butler J."/>
            <person name="Alvarez P."/>
            <person name="Gnerre S."/>
            <person name="Grabherr M."/>
            <person name="Kleber M."/>
            <person name="Mauceli E."/>
            <person name="Brockman W."/>
            <person name="MacCallum I.A."/>
            <person name="Rounsley S."/>
            <person name="Young S."/>
            <person name="LaButti K."/>
            <person name="Pushparaj V."/>
            <person name="DeCaprio D."/>
            <person name="Crawford M."/>
            <person name="Koehrsen M."/>
            <person name="Engels R."/>
            <person name="Montgomery P."/>
            <person name="Pearson M."/>
            <person name="Howarth C."/>
            <person name="Larson L."/>
            <person name="Luoma S."/>
            <person name="White J."/>
            <person name="Kodira C."/>
            <person name="Zeng Q."/>
            <person name="Oleary S."/>
            <person name="Yandava C."/>
            <person name="Alvarado L."/>
            <person name="Wirth D."/>
            <person name="Volkman S."/>
            <person name="Hartl D."/>
        </authorList>
    </citation>
    <scope>NUCLEOTIDE SEQUENCE [LARGE SCALE GENOMIC DNA]</scope>
</reference>